<proteinExistence type="inferred from homology"/>
<dbReference type="Gene3D" id="2.40.170.20">
    <property type="entry name" value="TonB-dependent receptor, beta-barrel domain"/>
    <property type="match status" value="1"/>
</dbReference>
<keyword evidence="6 8" id="KW-0472">Membrane</keyword>
<accession>A0ABU3C2K4</accession>
<organism evidence="14 15">
    <name type="scientific">Spectribacter hydrogenoxidans</name>
    <dbReference type="NCBI Taxonomy" id="3075608"/>
    <lineage>
        <taxon>Bacteria</taxon>
        <taxon>Pseudomonadati</taxon>
        <taxon>Pseudomonadota</taxon>
        <taxon>Gammaproteobacteria</taxon>
        <taxon>Salinisphaerales</taxon>
        <taxon>Salinisphaeraceae</taxon>
        <taxon>Spectribacter</taxon>
    </lineage>
</organism>
<keyword evidence="11" id="KW-0732">Signal</keyword>
<feature type="domain" description="TonB-dependent receptor-like beta-barrel" evidence="12">
    <location>
        <begin position="283"/>
        <end position="743"/>
    </location>
</feature>
<feature type="region of interest" description="Disordered" evidence="10">
    <location>
        <begin position="635"/>
        <end position="667"/>
    </location>
</feature>
<keyword evidence="5 9" id="KW-0798">TonB box</keyword>
<evidence type="ECO:0000256" key="1">
    <source>
        <dbReference type="ARBA" id="ARBA00004571"/>
    </source>
</evidence>
<dbReference type="Pfam" id="PF00593">
    <property type="entry name" value="TonB_dep_Rec_b-barrel"/>
    <property type="match status" value="1"/>
</dbReference>
<evidence type="ECO:0000256" key="6">
    <source>
        <dbReference type="ARBA" id="ARBA00023136"/>
    </source>
</evidence>
<dbReference type="PROSITE" id="PS52016">
    <property type="entry name" value="TONB_DEPENDENT_REC_3"/>
    <property type="match status" value="1"/>
</dbReference>
<evidence type="ECO:0000259" key="13">
    <source>
        <dbReference type="Pfam" id="PF07715"/>
    </source>
</evidence>
<evidence type="ECO:0000256" key="2">
    <source>
        <dbReference type="ARBA" id="ARBA00022448"/>
    </source>
</evidence>
<evidence type="ECO:0000256" key="9">
    <source>
        <dbReference type="RuleBase" id="RU003357"/>
    </source>
</evidence>
<feature type="compositionally biased region" description="Polar residues" evidence="10">
    <location>
        <begin position="364"/>
        <end position="374"/>
    </location>
</feature>
<feature type="region of interest" description="Disordered" evidence="10">
    <location>
        <begin position="351"/>
        <end position="375"/>
    </location>
</feature>
<comment type="subcellular location">
    <subcellularLocation>
        <location evidence="1 8">Cell outer membrane</location>
        <topology evidence="1 8">Multi-pass membrane protein</topology>
    </subcellularLocation>
</comment>
<name>A0ABU3C2K4_9GAMM</name>
<dbReference type="EMBL" id="JAVRIB010000013">
    <property type="protein sequence ID" value="MDT0635767.1"/>
    <property type="molecule type" value="Genomic_DNA"/>
</dbReference>
<dbReference type="Proteomes" id="UP001251857">
    <property type="component" value="Unassembled WGS sequence"/>
</dbReference>
<evidence type="ECO:0000256" key="3">
    <source>
        <dbReference type="ARBA" id="ARBA00022452"/>
    </source>
</evidence>
<dbReference type="PANTHER" id="PTHR30069:SF39">
    <property type="entry name" value="BLL6183 PROTEIN"/>
    <property type="match status" value="1"/>
</dbReference>
<evidence type="ECO:0000313" key="15">
    <source>
        <dbReference type="Proteomes" id="UP001251857"/>
    </source>
</evidence>
<keyword evidence="4 8" id="KW-0812">Transmembrane</keyword>
<evidence type="ECO:0000256" key="11">
    <source>
        <dbReference type="SAM" id="SignalP"/>
    </source>
</evidence>
<keyword evidence="7 8" id="KW-0998">Cell outer membrane</keyword>
<evidence type="ECO:0000256" key="7">
    <source>
        <dbReference type="ARBA" id="ARBA00023237"/>
    </source>
</evidence>
<dbReference type="Pfam" id="PF07715">
    <property type="entry name" value="Plug"/>
    <property type="match status" value="1"/>
</dbReference>
<dbReference type="InterPro" id="IPR012910">
    <property type="entry name" value="Plug_dom"/>
</dbReference>
<dbReference type="InterPro" id="IPR037066">
    <property type="entry name" value="Plug_dom_sf"/>
</dbReference>
<keyword evidence="2 8" id="KW-0813">Transport</keyword>
<evidence type="ECO:0000256" key="5">
    <source>
        <dbReference type="ARBA" id="ARBA00023077"/>
    </source>
</evidence>
<keyword evidence="15" id="KW-1185">Reference proteome</keyword>
<dbReference type="InterPro" id="IPR039426">
    <property type="entry name" value="TonB-dep_rcpt-like"/>
</dbReference>
<feature type="chain" id="PRO_5046943932" evidence="11">
    <location>
        <begin position="22"/>
        <end position="789"/>
    </location>
</feature>
<dbReference type="PANTHER" id="PTHR30069">
    <property type="entry name" value="TONB-DEPENDENT OUTER MEMBRANE RECEPTOR"/>
    <property type="match status" value="1"/>
</dbReference>
<comment type="similarity">
    <text evidence="8 9">Belongs to the TonB-dependent receptor family.</text>
</comment>
<dbReference type="InterPro" id="IPR000531">
    <property type="entry name" value="Beta-barrel_TonB"/>
</dbReference>
<dbReference type="InterPro" id="IPR036942">
    <property type="entry name" value="Beta-barrel_TonB_sf"/>
</dbReference>
<evidence type="ECO:0000256" key="4">
    <source>
        <dbReference type="ARBA" id="ARBA00022692"/>
    </source>
</evidence>
<evidence type="ECO:0000259" key="12">
    <source>
        <dbReference type="Pfam" id="PF00593"/>
    </source>
</evidence>
<reference evidence="14 15" key="1">
    <citation type="submission" date="2023-09" db="EMBL/GenBank/DDBJ databases">
        <authorList>
            <person name="Rey-Velasco X."/>
        </authorList>
    </citation>
    <scope>NUCLEOTIDE SEQUENCE [LARGE SCALE GENOMIC DNA]</scope>
    <source>
        <strain evidence="14 15">W335</strain>
    </source>
</reference>
<sequence>MPIIKGKMALTLALAATGAWAQSSGDPDALDQVDVISTTPFEGSEVDADRYPANVQSSTAADIERSESVNMVEFLNTELGSVHVNDAVNNPFQPDLKYRGYVASPLLGLPQGLSVYQDGVRVNEPFGDTVNFDLIPQAAIADIDLLPGSNPLFGLNTLGGALNIKTKSGFSHPGLQAQAYGGDFGRYGGHVSLGGNSGNLGWLFLVQGMEEDGWRDFSDSEVLQLFSKFSHIGEHGETHFSVTAADNRLRGNGAVPQRLAEERGRDQIFTYPDETSPQLMMFNLRGVRDLSDRTSLAWGGYYRQSDVDTFNGDGSEFDECEEFLGAGDPNAANLCEEPEEPDAMAEVVEQPNGDPIPAGPATLGGTQNTSSTRQDGYGVNLQLRTPGLIGGELTTGLTYDAGDSDFASQQEVARLTAERGTVGSGFFVGESFTRVNVENDNIGAFFMHRAPLTPDLEWTLGGRFNRTNITLNDQTPAFATEPGNSLDGDHHFSRLNMTTGMAWAVSRQLTFFSSVGQSSRAPSPLELTCANPDAPCRLPNGFVDDPPLEQVVATTVEIGARGGTRHLGWRSAVFHAVNEDDIIFISAGNRFEGFFDNVGDTRRQGVELGLDWQAMPRLRLTADYTFVQAEFRDSFRVNSPNHPNREPDPDNPGETRAAGSAQQVNSGDRLPLVPEHIFKLGADWNATEQLRLGLDVVGNSDQIFRGDESNTDSEQIGGYAIVNLHGELAVTNAVSLFARVNNVFDTDYETFGVYGESDEVLAGPQFEDAFRFIGPGAPRGIWGGIRVAL</sequence>
<comment type="caution">
    <text evidence="14">The sequence shown here is derived from an EMBL/GenBank/DDBJ whole genome shotgun (WGS) entry which is preliminary data.</text>
</comment>
<keyword evidence="14" id="KW-0675">Receptor</keyword>
<feature type="signal peptide" evidence="11">
    <location>
        <begin position="1"/>
        <end position="21"/>
    </location>
</feature>
<dbReference type="Gene3D" id="2.170.130.10">
    <property type="entry name" value="TonB-dependent receptor, plug domain"/>
    <property type="match status" value="1"/>
</dbReference>
<dbReference type="SUPFAM" id="SSF56935">
    <property type="entry name" value="Porins"/>
    <property type="match status" value="1"/>
</dbReference>
<gene>
    <name evidence="14" type="ORF">RM532_12485</name>
</gene>
<feature type="domain" description="TonB-dependent receptor plug" evidence="13">
    <location>
        <begin position="50"/>
        <end position="161"/>
    </location>
</feature>
<evidence type="ECO:0000313" key="14">
    <source>
        <dbReference type="EMBL" id="MDT0635767.1"/>
    </source>
</evidence>
<keyword evidence="3 8" id="KW-1134">Transmembrane beta strand</keyword>
<dbReference type="RefSeq" id="WP_311653666.1">
    <property type="nucleotide sequence ID" value="NZ_JAVRIB010000013.1"/>
</dbReference>
<evidence type="ECO:0000256" key="10">
    <source>
        <dbReference type="SAM" id="MobiDB-lite"/>
    </source>
</evidence>
<protein>
    <submittedName>
        <fullName evidence="14">TonB-dependent receptor</fullName>
    </submittedName>
</protein>
<evidence type="ECO:0000256" key="8">
    <source>
        <dbReference type="PROSITE-ProRule" id="PRU01360"/>
    </source>
</evidence>